<comment type="caution">
    <text evidence="3">The sequence shown here is derived from an EMBL/GenBank/DDBJ whole genome shotgun (WGS) entry which is preliminary data.</text>
</comment>
<gene>
    <name evidence="3" type="ORF">IDM40_16425</name>
</gene>
<organism evidence="3 4">
    <name type="scientific">Nocardiopsis coralli</name>
    <dbReference type="NCBI Taxonomy" id="2772213"/>
    <lineage>
        <taxon>Bacteria</taxon>
        <taxon>Bacillati</taxon>
        <taxon>Actinomycetota</taxon>
        <taxon>Actinomycetes</taxon>
        <taxon>Streptosporangiales</taxon>
        <taxon>Nocardiopsidaceae</taxon>
        <taxon>Nocardiopsis</taxon>
    </lineage>
</organism>
<evidence type="ECO:0008006" key="5">
    <source>
        <dbReference type="Google" id="ProtNLM"/>
    </source>
</evidence>
<evidence type="ECO:0000313" key="4">
    <source>
        <dbReference type="Proteomes" id="UP000806528"/>
    </source>
</evidence>
<keyword evidence="2" id="KW-1133">Transmembrane helix</keyword>
<keyword evidence="2" id="KW-0812">Transmembrane</keyword>
<keyword evidence="4" id="KW-1185">Reference proteome</keyword>
<accession>A0ABR9P8V9</accession>
<sequence length="78" mass="8151">MAARGTDWGSMVAGLLFVGLAVAFVLRGTGDWSFPVWWVLPALAVGLALAAVARRLSRRAPAEETGGTDREPGPSQEG</sequence>
<dbReference type="EMBL" id="JADBGI010000014">
    <property type="protein sequence ID" value="MBE3000273.1"/>
    <property type="molecule type" value="Genomic_DNA"/>
</dbReference>
<evidence type="ECO:0000256" key="2">
    <source>
        <dbReference type="SAM" id="Phobius"/>
    </source>
</evidence>
<keyword evidence="2" id="KW-0472">Membrane</keyword>
<proteinExistence type="predicted"/>
<dbReference type="RefSeq" id="WP_193122893.1">
    <property type="nucleotide sequence ID" value="NZ_JADBGI010000014.1"/>
</dbReference>
<evidence type="ECO:0000256" key="1">
    <source>
        <dbReference type="SAM" id="MobiDB-lite"/>
    </source>
</evidence>
<feature type="transmembrane region" description="Helical" evidence="2">
    <location>
        <begin position="12"/>
        <end position="30"/>
    </location>
</feature>
<dbReference type="Proteomes" id="UP000806528">
    <property type="component" value="Unassembled WGS sequence"/>
</dbReference>
<feature type="transmembrane region" description="Helical" evidence="2">
    <location>
        <begin position="36"/>
        <end position="53"/>
    </location>
</feature>
<name>A0ABR9P8V9_9ACTN</name>
<protein>
    <recommendedName>
        <fullName evidence="5">DUF5668 domain-containing protein</fullName>
    </recommendedName>
</protein>
<feature type="region of interest" description="Disordered" evidence="1">
    <location>
        <begin position="58"/>
        <end position="78"/>
    </location>
</feature>
<reference evidence="3 4" key="1">
    <citation type="submission" date="2020-09" db="EMBL/GenBank/DDBJ databases">
        <title>Diversity and distribution of actinomycetes associated with coral in the coast of Hainan.</title>
        <authorList>
            <person name="Li F."/>
        </authorList>
    </citation>
    <scope>NUCLEOTIDE SEQUENCE [LARGE SCALE GENOMIC DNA]</scope>
    <source>
        <strain evidence="3 4">HNM0947</strain>
    </source>
</reference>
<evidence type="ECO:0000313" key="3">
    <source>
        <dbReference type="EMBL" id="MBE3000273.1"/>
    </source>
</evidence>